<sequence length="284" mass="32376">MKGFYWLASYPKSGNTWLRLVLNSYRLGGSEPDFSRKQNFAPIASSRRRFDELLGIASSDLLPDELLTLRPRMYEAQLTEAREPLFNKVHDAWQLTSLGEPLFPATSTLGAVYIVRDPRDVVLSLAGHIDISVDRAIDLLLDEAAILCDQKLGLRDQLPQRLNSWSRHVLSWIDLPAPWSPLLIRYEDMLATPMASFACVIKYCGWALDDKRLEQALEATRFDRLQAAEASHGFSERPQRAARFFREGRAGGWREQLSQAQLRRIEDATEPVRARLAYHSAFES</sequence>
<name>A0A9E6PG84_9PSED</name>
<proteinExistence type="inferred from homology"/>
<evidence type="ECO:0000313" key="5">
    <source>
        <dbReference type="Proteomes" id="UP000634530"/>
    </source>
</evidence>
<protein>
    <submittedName>
        <fullName evidence="4">Sulfotransferase domain-containing protein</fullName>
    </submittedName>
</protein>
<dbReference type="PANTHER" id="PTHR11783">
    <property type="entry name" value="SULFOTRANSFERASE SULT"/>
    <property type="match status" value="1"/>
</dbReference>
<evidence type="ECO:0000256" key="2">
    <source>
        <dbReference type="ARBA" id="ARBA00022679"/>
    </source>
</evidence>
<dbReference type="Pfam" id="PF00685">
    <property type="entry name" value="Sulfotransfer_1"/>
    <property type="match status" value="1"/>
</dbReference>
<reference evidence="4 5" key="1">
    <citation type="journal article" date="2020" name="Microorganisms">
        <title>Reliable Identification of Environmental Pseudomonas Isolates Using the rpoD Gene.</title>
        <authorList>
            <consortium name="The Broad Institute Genome Sequencing Platform"/>
            <person name="Girard L."/>
            <person name="Lood C."/>
            <person name="Rokni-Zadeh H."/>
            <person name="van Noort V."/>
            <person name="Lavigne R."/>
            <person name="De Mot R."/>
        </authorList>
    </citation>
    <scope>NUCLEOTIDE SEQUENCE [LARGE SCALE GENOMIC DNA]</scope>
    <source>
        <strain evidence="4 5">RW8P3</strain>
    </source>
</reference>
<dbReference type="SUPFAM" id="SSF52540">
    <property type="entry name" value="P-loop containing nucleoside triphosphate hydrolases"/>
    <property type="match status" value="1"/>
</dbReference>
<evidence type="ECO:0000256" key="1">
    <source>
        <dbReference type="ARBA" id="ARBA00005771"/>
    </source>
</evidence>
<dbReference type="Proteomes" id="UP000634530">
    <property type="component" value="Chromosome"/>
</dbReference>
<dbReference type="InterPro" id="IPR000863">
    <property type="entry name" value="Sulfotransferase_dom"/>
</dbReference>
<dbReference type="AlphaFoldDB" id="A0A9E6PG84"/>
<keyword evidence="5" id="KW-1185">Reference proteome</keyword>
<feature type="domain" description="Sulfotransferase" evidence="3">
    <location>
        <begin position="6"/>
        <end position="270"/>
    </location>
</feature>
<dbReference type="KEGG" id="pvw:HU752_020305"/>
<dbReference type="EMBL" id="CP077093">
    <property type="protein sequence ID" value="QXI26287.1"/>
    <property type="molecule type" value="Genomic_DNA"/>
</dbReference>
<keyword evidence="2" id="KW-0808">Transferase</keyword>
<reference evidence="4 5" key="2">
    <citation type="journal article" date="2021" name="Microorganisms">
        <title>The Ever-Expanding Pseudomonas Genus: Description of 43 New Species and Partition of the Pseudomonas putida Group.</title>
        <authorList>
            <person name="Girard L."/>
            <person name="Lood C."/>
            <person name="Hofte M."/>
            <person name="Vandamme P."/>
            <person name="Rokni-Zadeh H."/>
            <person name="van Noort V."/>
            <person name="Lavigne R."/>
            <person name="De Mot R."/>
        </authorList>
    </citation>
    <scope>NUCLEOTIDE SEQUENCE [LARGE SCALE GENOMIC DNA]</scope>
    <source>
        <strain evidence="4 5">RW8P3</strain>
    </source>
</reference>
<accession>A0A9E6PG84</accession>
<organism evidence="4 5">
    <name type="scientific">Pseudomonas vanderleydeniana</name>
    <dbReference type="NCBI Taxonomy" id="2745495"/>
    <lineage>
        <taxon>Bacteria</taxon>
        <taxon>Pseudomonadati</taxon>
        <taxon>Pseudomonadota</taxon>
        <taxon>Gammaproteobacteria</taxon>
        <taxon>Pseudomonadales</taxon>
        <taxon>Pseudomonadaceae</taxon>
        <taxon>Pseudomonas</taxon>
    </lineage>
</organism>
<dbReference type="GO" id="GO:0008146">
    <property type="term" value="F:sulfotransferase activity"/>
    <property type="evidence" value="ECO:0007669"/>
    <property type="project" value="InterPro"/>
</dbReference>
<comment type="similarity">
    <text evidence="1">Belongs to the sulfotransferase 1 family.</text>
</comment>
<evidence type="ECO:0000259" key="3">
    <source>
        <dbReference type="Pfam" id="PF00685"/>
    </source>
</evidence>
<gene>
    <name evidence="4" type="ORF">HU752_020305</name>
</gene>
<dbReference type="Gene3D" id="3.40.50.300">
    <property type="entry name" value="P-loop containing nucleotide triphosphate hydrolases"/>
    <property type="match status" value="1"/>
</dbReference>
<dbReference type="RefSeq" id="WP_186688186.1">
    <property type="nucleotide sequence ID" value="NZ_CP077093.1"/>
</dbReference>
<evidence type="ECO:0000313" key="4">
    <source>
        <dbReference type="EMBL" id="QXI26287.1"/>
    </source>
</evidence>
<dbReference type="InterPro" id="IPR027417">
    <property type="entry name" value="P-loop_NTPase"/>
</dbReference>